<dbReference type="EMBL" id="CM042889">
    <property type="protein sequence ID" value="KAI4319522.1"/>
    <property type="molecule type" value="Genomic_DNA"/>
</dbReference>
<protein>
    <submittedName>
        <fullName evidence="1">Uncharacterized protein</fullName>
    </submittedName>
</protein>
<comment type="caution">
    <text evidence="1">The sequence shown here is derived from an EMBL/GenBank/DDBJ whole genome shotgun (WGS) entry which is preliminary data.</text>
</comment>
<sequence>MGIGLVTGFRRPTKRRYWRKEARKVRVGRGVEENVGIGRRRAAVVDVGRSHVYLFTLAPDQTKSRDLYFVQKLLNL</sequence>
<evidence type="ECO:0000313" key="1">
    <source>
        <dbReference type="EMBL" id="KAI4319522.1"/>
    </source>
</evidence>
<accession>A0ACB9M5P5</accession>
<proteinExistence type="predicted"/>
<dbReference type="Proteomes" id="UP001057402">
    <property type="component" value="Chromosome 10"/>
</dbReference>
<name>A0ACB9M5P5_9MYRT</name>
<organism evidence="1 2">
    <name type="scientific">Melastoma candidum</name>
    <dbReference type="NCBI Taxonomy" id="119954"/>
    <lineage>
        <taxon>Eukaryota</taxon>
        <taxon>Viridiplantae</taxon>
        <taxon>Streptophyta</taxon>
        <taxon>Embryophyta</taxon>
        <taxon>Tracheophyta</taxon>
        <taxon>Spermatophyta</taxon>
        <taxon>Magnoliopsida</taxon>
        <taxon>eudicotyledons</taxon>
        <taxon>Gunneridae</taxon>
        <taxon>Pentapetalae</taxon>
        <taxon>rosids</taxon>
        <taxon>malvids</taxon>
        <taxon>Myrtales</taxon>
        <taxon>Melastomataceae</taxon>
        <taxon>Melastomatoideae</taxon>
        <taxon>Melastomateae</taxon>
        <taxon>Melastoma</taxon>
    </lineage>
</organism>
<gene>
    <name evidence="1" type="ORF">MLD38_033109</name>
</gene>
<keyword evidence="2" id="KW-1185">Reference proteome</keyword>
<reference evidence="2" key="1">
    <citation type="journal article" date="2023" name="Front. Plant Sci.">
        <title>Chromosomal-level genome assembly of Melastoma candidum provides insights into trichome evolution.</title>
        <authorList>
            <person name="Zhong Y."/>
            <person name="Wu W."/>
            <person name="Sun C."/>
            <person name="Zou P."/>
            <person name="Liu Y."/>
            <person name="Dai S."/>
            <person name="Zhou R."/>
        </authorList>
    </citation>
    <scope>NUCLEOTIDE SEQUENCE [LARGE SCALE GENOMIC DNA]</scope>
</reference>
<evidence type="ECO:0000313" key="2">
    <source>
        <dbReference type="Proteomes" id="UP001057402"/>
    </source>
</evidence>